<dbReference type="Proteomes" id="UP000183898">
    <property type="component" value="Unassembled WGS sequence"/>
</dbReference>
<name>A0A1H8KUS7_9PROT</name>
<accession>A0A1H8KUS7</accession>
<dbReference type="AlphaFoldDB" id="A0A1H8KUS7"/>
<dbReference type="EMBL" id="FOCT01000009">
    <property type="protein sequence ID" value="SEN96643.1"/>
    <property type="molecule type" value="Genomic_DNA"/>
</dbReference>
<organism evidence="1 2">
    <name type="scientific">Nitrosospira multiformis</name>
    <dbReference type="NCBI Taxonomy" id="1231"/>
    <lineage>
        <taxon>Bacteria</taxon>
        <taxon>Pseudomonadati</taxon>
        <taxon>Pseudomonadota</taxon>
        <taxon>Betaproteobacteria</taxon>
        <taxon>Nitrosomonadales</taxon>
        <taxon>Nitrosomonadaceae</taxon>
        <taxon>Nitrosospira</taxon>
    </lineage>
</organism>
<sequence>MRRSTANFISYDLRPAKQSERRILLDLLKIASDCGLPIADYATLGWALIDFTTFF</sequence>
<reference evidence="1 2" key="1">
    <citation type="submission" date="2016-10" db="EMBL/GenBank/DDBJ databases">
        <authorList>
            <person name="de Groot N.N."/>
        </authorList>
    </citation>
    <scope>NUCLEOTIDE SEQUENCE [LARGE SCALE GENOMIC DNA]</scope>
    <source>
        <strain evidence="1 2">Nl18</strain>
    </source>
</reference>
<gene>
    <name evidence="1" type="ORF">SAMN05216404_10964</name>
</gene>
<protein>
    <submittedName>
        <fullName evidence="1">Uncharacterized protein</fullName>
    </submittedName>
</protein>
<evidence type="ECO:0000313" key="1">
    <source>
        <dbReference type="EMBL" id="SEN96643.1"/>
    </source>
</evidence>
<evidence type="ECO:0000313" key="2">
    <source>
        <dbReference type="Proteomes" id="UP000183898"/>
    </source>
</evidence>
<proteinExistence type="predicted"/>